<evidence type="ECO:0000256" key="2">
    <source>
        <dbReference type="ARBA" id="ARBA00043996"/>
    </source>
</evidence>
<sequence length="373" mass="40104">MSGSSAKGTCRWMSHELIIYDDARLTKASDIWAFGCVLVEVLSGRMPFFELETNAQFVMSLFASGLATLDKVVSRNPLAQAVGSAGASILGVGDKPSVSDQQYDDLVHYFRYSSTAYAIIIPGPDLLPLSPNGAKLVLKLFDLITDTHGYIARDDKRKEIIVAFRGSVSPANFITDLAAALVDWETKAPSVASPSGVKVHFGFQAAWRTVAETAVAGVTTEATLYPDYSIVICGHSLGGALAVIASATLQATLPTRQVIRPWISLLDPRVGNAAFATWVNSLIDGSKSFRVVHSNDGVPTMVPEMFGFAHQGTEYWALSPHSPAATRICVEPGKLEDPKGSKKIFPSTGINPAHLMASPPRIPAYRWPDTLIL</sequence>
<comment type="catalytic activity">
    <reaction evidence="3">
        <text>a diacylglycerol + H2O = a monoacylglycerol + a fatty acid + H(+)</text>
        <dbReference type="Rhea" id="RHEA:32731"/>
        <dbReference type="ChEBI" id="CHEBI:15377"/>
        <dbReference type="ChEBI" id="CHEBI:15378"/>
        <dbReference type="ChEBI" id="CHEBI:17408"/>
        <dbReference type="ChEBI" id="CHEBI:18035"/>
        <dbReference type="ChEBI" id="CHEBI:28868"/>
    </reaction>
</comment>
<dbReference type="InterPro" id="IPR029058">
    <property type="entry name" value="AB_hydrolase_fold"/>
</dbReference>
<dbReference type="SUPFAM" id="SSF56112">
    <property type="entry name" value="Protein kinase-like (PK-like)"/>
    <property type="match status" value="1"/>
</dbReference>
<dbReference type="Gene3D" id="1.10.510.10">
    <property type="entry name" value="Transferase(Phosphotransferase) domain 1"/>
    <property type="match status" value="1"/>
</dbReference>
<feature type="domain" description="Protein kinase" evidence="5">
    <location>
        <begin position="1"/>
        <end position="151"/>
    </location>
</feature>
<dbReference type="InterPro" id="IPR002921">
    <property type="entry name" value="Fungal_lipase-type"/>
</dbReference>
<dbReference type="InterPro" id="IPR011009">
    <property type="entry name" value="Kinase-like_dom_sf"/>
</dbReference>
<dbReference type="GO" id="GO:0016787">
    <property type="term" value="F:hydrolase activity"/>
    <property type="evidence" value="ECO:0007669"/>
    <property type="project" value="UniProtKB-KW"/>
</dbReference>
<evidence type="ECO:0000256" key="4">
    <source>
        <dbReference type="ARBA" id="ARBA00048461"/>
    </source>
</evidence>
<proteinExistence type="inferred from homology"/>
<dbReference type="KEGG" id="adl:AURDEDRAFT_174239"/>
<dbReference type="GO" id="GO:0006629">
    <property type="term" value="P:lipid metabolic process"/>
    <property type="evidence" value="ECO:0007669"/>
    <property type="project" value="InterPro"/>
</dbReference>
<keyword evidence="1" id="KW-1015">Disulfide bond</keyword>
<gene>
    <name evidence="6" type="ORF">AURDEDRAFT_174239</name>
</gene>
<dbReference type="Pfam" id="PF01764">
    <property type="entry name" value="Lipase_3"/>
    <property type="match status" value="1"/>
</dbReference>
<dbReference type="SUPFAM" id="SSF53474">
    <property type="entry name" value="alpha/beta-Hydrolases"/>
    <property type="match status" value="1"/>
</dbReference>
<dbReference type="Gene3D" id="3.40.50.1820">
    <property type="entry name" value="alpha/beta hydrolase"/>
    <property type="match status" value="1"/>
</dbReference>
<name>J0CZ53_AURST</name>
<evidence type="ECO:0000313" key="7">
    <source>
        <dbReference type="Proteomes" id="UP000006514"/>
    </source>
</evidence>
<dbReference type="PROSITE" id="PS50011">
    <property type="entry name" value="PROTEIN_KINASE_DOM"/>
    <property type="match status" value="1"/>
</dbReference>
<dbReference type="OMA" id="RWPNPNH"/>
<comment type="catalytic activity">
    <reaction evidence="4">
        <text>a monoacylglycerol + H2O = glycerol + a fatty acid + H(+)</text>
        <dbReference type="Rhea" id="RHEA:15245"/>
        <dbReference type="ChEBI" id="CHEBI:15377"/>
        <dbReference type="ChEBI" id="CHEBI:15378"/>
        <dbReference type="ChEBI" id="CHEBI:17408"/>
        <dbReference type="ChEBI" id="CHEBI:17754"/>
        <dbReference type="ChEBI" id="CHEBI:28868"/>
    </reaction>
</comment>
<dbReference type="GO" id="GO:0005524">
    <property type="term" value="F:ATP binding"/>
    <property type="evidence" value="ECO:0007669"/>
    <property type="project" value="InterPro"/>
</dbReference>
<protein>
    <submittedName>
        <fullName evidence="6">Alpha/beta-hydrolase</fullName>
    </submittedName>
</protein>
<dbReference type="eggNOG" id="KOG4569">
    <property type="taxonomic scope" value="Eukaryota"/>
</dbReference>
<dbReference type="EMBL" id="JH687855">
    <property type="protein sequence ID" value="EJD36719.1"/>
    <property type="molecule type" value="Genomic_DNA"/>
</dbReference>
<keyword evidence="6" id="KW-0378">Hydrolase</keyword>
<reference evidence="7" key="1">
    <citation type="journal article" date="2012" name="Science">
        <title>The Paleozoic origin of enzymatic lignin decomposition reconstructed from 31 fungal genomes.</title>
        <authorList>
            <person name="Floudas D."/>
            <person name="Binder M."/>
            <person name="Riley R."/>
            <person name="Barry K."/>
            <person name="Blanchette R.A."/>
            <person name="Henrissat B."/>
            <person name="Martinez A.T."/>
            <person name="Otillar R."/>
            <person name="Spatafora J.W."/>
            <person name="Yadav J.S."/>
            <person name="Aerts A."/>
            <person name="Benoit I."/>
            <person name="Boyd A."/>
            <person name="Carlson A."/>
            <person name="Copeland A."/>
            <person name="Coutinho P.M."/>
            <person name="de Vries R.P."/>
            <person name="Ferreira P."/>
            <person name="Findley K."/>
            <person name="Foster B."/>
            <person name="Gaskell J."/>
            <person name="Glotzer D."/>
            <person name="Gorecki P."/>
            <person name="Heitman J."/>
            <person name="Hesse C."/>
            <person name="Hori C."/>
            <person name="Igarashi K."/>
            <person name="Jurgens J.A."/>
            <person name="Kallen N."/>
            <person name="Kersten P."/>
            <person name="Kohler A."/>
            <person name="Kuees U."/>
            <person name="Kumar T.K.A."/>
            <person name="Kuo A."/>
            <person name="LaButti K."/>
            <person name="Larrondo L.F."/>
            <person name="Lindquist E."/>
            <person name="Ling A."/>
            <person name="Lombard V."/>
            <person name="Lucas S."/>
            <person name="Lundell T."/>
            <person name="Martin R."/>
            <person name="McLaughlin D.J."/>
            <person name="Morgenstern I."/>
            <person name="Morin E."/>
            <person name="Murat C."/>
            <person name="Nagy L.G."/>
            <person name="Nolan M."/>
            <person name="Ohm R.A."/>
            <person name="Patyshakuliyeva A."/>
            <person name="Rokas A."/>
            <person name="Ruiz-Duenas F.J."/>
            <person name="Sabat G."/>
            <person name="Salamov A."/>
            <person name="Samejima M."/>
            <person name="Schmutz J."/>
            <person name="Slot J.C."/>
            <person name="St John F."/>
            <person name="Stenlid J."/>
            <person name="Sun H."/>
            <person name="Sun S."/>
            <person name="Syed K."/>
            <person name="Tsang A."/>
            <person name="Wiebenga A."/>
            <person name="Young D."/>
            <person name="Pisabarro A."/>
            <person name="Eastwood D.C."/>
            <person name="Martin F."/>
            <person name="Cullen D."/>
            <person name="Grigoriev I.V."/>
            <person name="Hibbett D.S."/>
        </authorList>
    </citation>
    <scope>NUCLEOTIDE SEQUENCE [LARGE SCALE GENOMIC DNA]</scope>
    <source>
        <strain evidence="7">TFB10046</strain>
    </source>
</reference>
<dbReference type="Pfam" id="PF00069">
    <property type="entry name" value="Pkinase"/>
    <property type="match status" value="1"/>
</dbReference>
<dbReference type="PANTHER" id="PTHR45856:SF11">
    <property type="entry name" value="FUNGAL LIPASE-LIKE DOMAIN-CONTAINING PROTEIN"/>
    <property type="match status" value="1"/>
</dbReference>
<dbReference type="GO" id="GO:0004672">
    <property type="term" value="F:protein kinase activity"/>
    <property type="evidence" value="ECO:0007669"/>
    <property type="project" value="InterPro"/>
</dbReference>
<keyword evidence="7" id="KW-1185">Reference proteome</keyword>
<evidence type="ECO:0000256" key="1">
    <source>
        <dbReference type="ARBA" id="ARBA00023157"/>
    </source>
</evidence>
<evidence type="ECO:0000256" key="3">
    <source>
        <dbReference type="ARBA" id="ARBA00047591"/>
    </source>
</evidence>
<evidence type="ECO:0000313" key="6">
    <source>
        <dbReference type="EMBL" id="EJD36719.1"/>
    </source>
</evidence>
<dbReference type="OrthoDB" id="438440at2759"/>
<dbReference type="PANTHER" id="PTHR45856">
    <property type="entry name" value="ALPHA/BETA-HYDROLASES SUPERFAMILY PROTEIN"/>
    <property type="match status" value="1"/>
</dbReference>
<dbReference type="InterPro" id="IPR051218">
    <property type="entry name" value="Sec_MonoDiacylglyc_Lipase"/>
</dbReference>
<organism evidence="6 7">
    <name type="scientific">Auricularia subglabra (strain TFB-10046 / SS5)</name>
    <name type="common">White-rot fungus</name>
    <name type="synonym">Auricularia delicata (strain TFB10046)</name>
    <dbReference type="NCBI Taxonomy" id="717982"/>
    <lineage>
        <taxon>Eukaryota</taxon>
        <taxon>Fungi</taxon>
        <taxon>Dikarya</taxon>
        <taxon>Basidiomycota</taxon>
        <taxon>Agaricomycotina</taxon>
        <taxon>Agaricomycetes</taxon>
        <taxon>Auriculariales</taxon>
        <taxon>Auriculariaceae</taxon>
        <taxon>Auricularia</taxon>
    </lineage>
</organism>
<dbReference type="CDD" id="cd00519">
    <property type="entry name" value="Lipase_3"/>
    <property type="match status" value="1"/>
</dbReference>
<accession>J0CZ53</accession>
<dbReference type="InterPro" id="IPR000719">
    <property type="entry name" value="Prot_kinase_dom"/>
</dbReference>
<dbReference type="InParanoid" id="J0CZ53"/>
<evidence type="ECO:0000259" key="5">
    <source>
        <dbReference type="PROSITE" id="PS50011"/>
    </source>
</evidence>
<dbReference type="AlphaFoldDB" id="J0CZ53"/>
<comment type="similarity">
    <text evidence="2">Belongs to the AB hydrolase superfamily. Lipase family. Class 3 subfamily.</text>
</comment>
<dbReference type="Proteomes" id="UP000006514">
    <property type="component" value="Unassembled WGS sequence"/>
</dbReference>